<evidence type="ECO:0000259" key="1">
    <source>
        <dbReference type="Pfam" id="PF07791"/>
    </source>
</evidence>
<dbReference type="Pfam" id="PF07791">
    <property type="entry name" value="Imm11"/>
    <property type="match status" value="1"/>
</dbReference>
<dbReference type="AlphaFoldDB" id="A0A3D9H589"/>
<comment type="caution">
    <text evidence="2">The sequence shown here is derived from an EMBL/GenBank/DDBJ whole genome shotgun (WGS) entry which is preliminary data.</text>
</comment>
<organism evidence="2 3">
    <name type="scientific">Aestuariispira insulae</name>
    <dbReference type="NCBI Taxonomy" id="1461337"/>
    <lineage>
        <taxon>Bacteria</taxon>
        <taxon>Pseudomonadati</taxon>
        <taxon>Pseudomonadota</taxon>
        <taxon>Alphaproteobacteria</taxon>
        <taxon>Rhodospirillales</taxon>
        <taxon>Kiloniellaceae</taxon>
        <taxon>Aestuariispira</taxon>
    </lineage>
</organism>
<evidence type="ECO:0000313" key="3">
    <source>
        <dbReference type="Proteomes" id="UP000256845"/>
    </source>
</evidence>
<proteinExistence type="predicted"/>
<dbReference type="RefSeq" id="WP_115938933.1">
    <property type="nucleotide sequence ID" value="NZ_QRDW01000014.1"/>
</dbReference>
<protein>
    <recommendedName>
        <fullName evidence="1">Immunity MXAN-0049 protein domain-containing protein</fullName>
    </recommendedName>
</protein>
<accession>A0A3D9H589</accession>
<evidence type="ECO:0000313" key="2">
    <source>
        <dbReference type="EMBL" id="RED44640.1"/>
    </source>
</evidence>
<dbReference type="InterPro" id="IPR012433">
    <property type="entry name" value="Imm11"/>
</dbReference>
<name>A0A3D9H589_9PROT</name>
<dbReference type="EMBL" id="QRDW01000014">
    <property type="protein sequence ID" value="RED44640.1"/>
    <property type="molecule type" value="Genomic_DNA"/>
</dbReference>
<keyword evidence="3" id="KW-1185">Reference proteome</keyword>
<sequence>MGYFRLETYGATHDRIGINARALGSGLMLDPSEFEARFQSVGHLDDNLKVSLMQAPEIDPVKYGYDFKLEKKRTNPIKIPDIITFRTHQNIVSEKVREVIEAFDDFPHQFQKCRMFNHEDVELTERQFYLINIRRYVQFEAGKPPEIKPPYQMTYTEKQVLGTIETNPELKEKLSKLPIWHIRGDRNTLYLSEGLVSELRAKNVIGMDEFSVPLGRDEECLVQVWEADKHRTIYE</sequence>
<dbReference type="Proteomes" id="UP000256845">
    <property type="component" value="Unassembled WGS sequence"/>
</dbReference>
<reference evidence="2 3" key="1">
    <citation type="submission" date="2018-07" db="EMBL/GenBank/DDBJ databases">
        <title>Genomic Encyclopedia of Type Strains, Phase III (KMG-III): the genomes of soil and plant-associated and newly described type strains.</title>
        <authorList>
            <person name="Whitman W."/>
        </authorList>
    </citation>
    <scope>NUCLEOTIDE SEQUENCE [LARGE SCALE GENOMIC DNA]</scope>
    <source>
        <strain evidence="2 3">CECT 8488</strain>
    </source>
</reference>
<gene>
    <name evidence="2" type="ORF">DFP90_1142</name>
</gene>
<feature type="domain" description="Immunity MXAN-0049 protein" evidence="1">
    <location>
        <begin position="66"/>
        <end position="137"/>
    </location>
</feature>